<keyword evidence="3" id="KW-1185">Reference proteome</keyword>
<organism evidence="2 3">
    <name type="scientific">Endocarpon pusillum</name>
    <dbReference type="NCBI Taxonomy" id="364733"/>
    <lineage>
        <taxon>Eukaryota</taxon>
        <taxon>Fungi</taxon>
        <taxon>Dikarya</taxon>
        <taxon>Ascomycota</taxon>
        <taxon>Pezizomycotina</taxon>
        <taxon>Eurotiomycetes</taxon>
        <taxon>Chaetothyriomycetidae</taxon>
        <taxon>Verrucariales</taxon>
        <taxon>Verrucariaceae</taxon>
        <taxon>Endocarpon</taxon>
    </lineage>
</organism>
<dbReference type="InterPro" id="IPR018811">
    <property type="entry name" value="MRX11"/>
</dbReference>
<dbReference type="AlphaFoldDB" id="A0A8H7AC53"/>
<dbReference type="Proteomes" id="UP000606974">
    <property type="component" value="Unassembled WGS sequence"/>
</dbReference>
<evidence type="ECO:0000313" key="3">
    <source>
        <dbReference type="Proteomes" id="UP000606974"/>
    </source>
</evidence>
<reference evidence="2" key="1">
    <citation type="submission" date="2020-02" db="EMBL/GenBank/DDBJ databases">
        <authorList>
            <person name="Palmer J.M."/>
        </authorList>
    </citation>
    <scope>NUCLEOTIDE SEQUENCE</scope>
    <source>
        <strain evidence="2">EPUS1.4</strain>
        <tissue evidence="2">Thallus</tissue>
    </source>
</reference>
<feature type="region of interest" description="Disordered" evidence="1">
    <location>
        <begin position="1"/>
        <end position="43"/>
    </location>
</feature>
<name>A0A8H7AC53_9EURO</name>
<dbReference type="Pfam" id="PF10306">
    <property type="entry name" value="FLILHELTA"/>
    <property type="match status" value="1"/>
</dbReference>
<comment type="caution">
    <text evidence="2">The sequence shown here is derived from an EMBL/GenBank/DDBJ whole genome shotgun (WGS) entry which is preliminary data.</text>
</comment>
<dbReference type="PANTHER" id="PTHR28002">
    <property type="entry name" value="MIOREX COMPLEX COMPONENT 11"/>
    <property type="match status" value="1"/>
</dbReference>
<evidence type="ECO:0000313" key="2">
    <source>
        <dbReference type="EMBL" id="KAF7504784.1"/>
    </source>
</evidence>
<feature type="compositionally biased region" description="Basic residues" evidence="1">
    <location>
        <begin position="1"/>
        <end position="11"/>
    </location>
</feature>
<feature type="compositionally biased region" description="Low complexity" evidence="1">
    <location>
        <begin position="15"/>
        <end position="33"/>
    </location>
</feature>
<accession>A0A8H7AC53</accession>
<dbReference type="OrthoDB" id="5580261at2759"/>
<sequence length="258" mass="29341">MFRSSLLRRNRQAPSQSFSHRFLSHSSSRATTSAPPPPTPQSDRIQRILRRTPKFLRPTLSALHNAPLTHITAFLILHELTAVIPLFGLVAAFHYFQWLPPFFAEGKWVVVGVEKFGNYFRRKGWIDAGDKKGAEKWVESRDAETAEMKRSKARIAQMMDRIRGEQDETKPQRRGIFSKWWVRGESGTRLVVEFATAYAVVKVLLPLRLVVSVWGSPWFARWTVVPFSNMVKGFFRRPKSVGTGAAGTKACDGKNVTK</sequence>
<proteinExistence type="predicted"/>
<protein>
    <submittedName>
        <fullName evidence="2">Uncharacterized protein</fullName>
    </submittedName>
</protein>
<dbReference type="EMBL" id="JAACFV010000127">
    <property type="protein sequence ID" value="KAF7504784.1"/>
    <property type="molecule type" value="Genomic_DNA"/>
</dbReference>
<gene>
    <name evidence="2" type="ORF">GJ744_001717</name>
</gene>
<dbReference type="PANTHER" id="PTHR28002:SF1">
    <property type="entry name" value="MIOREX COMPLEX COMPONENT 11"/>
    <property type="match status" value="1"/>
</dbReference>
<dbReference type="GO" id="GO:0005739">
    <property type="term" value="C:mitochondrion"/>
    <property type="evidence" value="ECO:0007669"/>
    <property type="project" value="TreeGrafter"/>
</dbReference>
<evidence type="ECO:0000256" key="1">
    <source>
        <dbReference type="SAM" id="MobiDB-lite"/>
    </source>
</evidence>